<reference evidence="6" key="1">
    <citation type="journal article" date="2019" name="Int. J. Syst. Evol. Microbiol.">
        <title>The Global Catalogue of Microorganisms (GCM) 10K type strain sequencing project: providing services to taxonomists for standard genome sequencing and annotation.</title>
        <authorList>
            <consortium name="The Broad Institute Genomics Platform"/>
            <consortium name="The Broad Institute Genome Sequencing Center for Infectious Disease"/>
            <person name="Wu L."/>
            <person name="Ma J."/>
        </authorList>
    </citation>
    <scope>NUCLEOTIDE SEQUENCE [LARGE SCALE GENOMIC DNA]</scope>
    <source>
        <strain evidence="6">KCTC 42087</strain>
    </source>
</reference>
<evidence type="ECO:0000256" key="2">
    <source>
        <dbReference type="ARBA" id="ARBA00023125"/>
    </source>
</evidence>
<dbReference type="Gene3D" id="1.25.40.10">
    <property type="entry name" value="Tetratricopeptide repeat domain"/>
    <property type="match status" value="2"/>
</dbReference>
<dbReference type="Pfam" id="PF03704">
    <property type="entry name" value="BTAD"/>
    <property type="match status" value="1"/>
</dbReference>
<protein>
    <submittedName>
        <fullName evidence="5">BTAD domain-containing putative transcriptional regulator</fullName>
    </submittedName>
</protein>
<accession>A0ABW0ZS17</accession>
<dbReference type="InterPro" id="IPR051677">
    <property type="entry name" value="AfsR-DnrI-RedD_regulator"/>
</dbReference>
<evidence type="ECO:0000259" key="4">
    <source>
        <dbReference type="SMART" id="SM01043"/>
    </source>
</evidence>
<comment type="similarity">
    <text evidence="1">Belongs to the AfsR/DnrI/RedD regulatory family.</text>
</comment>
<feature type="domain" description="Bacterial transcriptional activator" evidence="4">
    <location>
        <begin position="93"/>
        <end position="227"/>
    </location>
</feature>
<organism evidence="5 6">
    <name type="scientific">Actinomadura rugatobispora</name>
    <dbReference type="NCBI Taxonomy" id="1994"/>
    <lineage>
        <taxon>Bacteria</taxon>
        <taxon>Bacillati</taxon>
        <taxon>Actinomycetota</taxon>
        <taxon>Actinomycetes</taxon>
        <taxon>Streptosporangiales</taxon>
        <taxon>Thermomonosporaceae</taxon>
        <taxon>Actinomadura</taxon>
    </lineage>
</organism>
<gene>
    <name evidence="5" type="ORF">ACFPZN_03460</name>
</gene>
<dbReference type="Proteomes" id="UP001596074">
    <property type="component" value="Unassembled WGS sequence"/>
</dbReference>
<dbReference type="SMART" id="SM00862">
    <property type="entry name" value="Trans_reg_C"/>
    <property type="match status" value="1"/>
</dbReference>
<evidence type="ECO:0000313" key="6">
    <source>
        <dbReference type="Proteomes" id="UP001596074"/>
    </source>
</evidence>
<keyword evidence="6" id="KW-1185">Reference proteome</keyword>
<dbReference type="InterPro" id="IPR005158">
    <property type="entry name" value="BTAD"/>
</dbReference>
<dbReference type="InterPro" id="IPR001867">
    <property type="entry name" value="OmpR/PhoB-type_DNA-bd"/>
</dbReference>
<proteinExistence type="inferred from homology"/>
<dbReference type="SUPFAM" id="SSF48452">
    <property type="entry name" value="TPR-like"/>
    <property type="match status" value="2"/>
</dbReference>
<keyword evidence="2" id="KW-0238">DNA-binding</keyword>
<name>A0ABW0ZS17_9ACTN</name>
<comment type="caution">
    <text evidence="5">The sequence shown here is derived from an EMBL/GenBank/DDBJ whole genome shotgun (WGS) entry which is preliminary data.</text>
</comment>
<evidence type="ECO:0000256" key="1">
    <source>
        <dbReference type="ARBA" id="ARBA00005820"/>
    </source>
</evidence>
<feature type="domain" description="OmpR/PhoB-type" evidence="3">
    <location>
        <begin position="16"/>
        <end position="93"/>
    </location>
</feature>
<dbReference type="InterPro" id="IPR011990">
    <property type="entry name" value="TPR-like_helical_dom_sf"/>
</dbReference>
<dbReference type="PANTHER" id="PTHR35807">
    <property type="entry name" value="TRANSCRIPTIONAL REGULATOR REDD-RELATED"/>
    <property type="match status" value="1"/>
</dbReference>
<sequence length="596" mass="63140">MVTIRLLGPPTIERDGQPVRTPRGRKAWALLGYLLLAERPPSRQRLAELLFGDAGDPLGALRWALAELRRALGTPGLFGGDPVATELGGGVRVDLHVLKDASDDPAPLLDLGGELLEGVNLAANPEFESWLLVERHRVSAAVEARLHQAAVALLAAGNAREAIPYASRAVARNPVEEGHHEVLVRGLAAAGDRAAALRQAAVCEDILRRELGVAASPALREAAAVAPVPPPVPALSARATASSRLEAGRAAIVAGVIDAGLQCLRAAVAEAARSGDVALRARAAAALGGALAHATPGRDEEGPLLLHEAIQLADRAGDRATAVTAHRQLGFLEVKAGRRKTADAWLAKAEALAETDEQLSAVLGVRGMNASDRGDYPAALRHLRGSVERARCCGDHRQRAWSLSIQARAHLLRAERAEAIAALADSLELVYEQRWMAFLPWPRVLQAELDLAAGEADAAADALEQSWVLACLLGDPCWQSMSARGLGLLGVHRGDRAAATGWFEDAATRCTRIPDRYQWVHGYVLDAMITAALDDGDADRAGPLVAAFASLAARCDMREFVVRAHLHRHRLGDGSALTAARLLAADIDNPALAKRL</sequence>
<dbReference type="RefSeq" id="WP_378280037.1">
    <property type="nucleotide sequence ID" value="NZ_JBHSON010000004.1"/>
</dbReference>
<dbReference type="SMART" id="SM01043">
    <property type="entry name" value="BTAD"/>
    <property type="match status" value="1"/>
</dbReference>
<dbReference type="EMBL" id="JBHSON010000004">
    <property type="protein sequence ID" value="MFC5744669.1"/>
    <property type="molecule type" value="Genomic_DNA"/>
</dbReference>
<evidence type="ECO:0000259" key="3">
    <source>
        <dbReference type="SMART" id="SM00862"/>
    </source>
</evidence>
<evidence type="ECO:0000313" key="5">
    <source>
        <dbReference type="EMBL" id="MFC5744669.1"/>
    </source>
</evidence>